<dbReference type="Proteomes" id="UP000465361">
    <property type="component" value="Unassembled WGS sequence"/>
</dbReference>
<evidence type="ECO:0000256" key="1">
    <source>
        <dbReference type="SAM" id="MobiDB-lite"/>
    </source>
</evidence>
<dbReference type="RefSeq" id="WP_246216747.1">
    <property type="nucleotide sequence ID" value="NZ_BLKW01000004.1"/>
</dbReference>
<feature type="region of interest" description="Disordered" evidence="1">
    <location>
        <begin position="1"/>
        <end position="35"/>
    </location>
</feature>
<reference evidence="2 3" key="1">
    <citation type="journal article" date="2019" name="Emerg. Microbes Infect.">
        <title>Comprehensive subspecies identification of 175 nontuberculous mycobacteria species based on 7547 genomic profiles.</title>
        <authorList>
            <person name="Matsumoto Y."/>
            <person name="Kinjo T."/>
            <person name="Motooka D."/>
            <person name="Nabeya D."/>
            <person name="Jung N."/>
            <person name="Uechi K."/>
            <person name="Horii T."/>
            <person name="Iida T."/>
            <person name="Fujita J."/>
            <person name="Nakamura S."/>
        </authorList>
    </citation>
    <scope>NUCLEOTIDE SEQUENCE [LARGE SCALE GENOMIC DNA]</scope>
    <source>
        <strain evidence="2 3">JCM 17322</strain>
    </source>
</reference>
<accession>A0A7I9XZE9</accession>
<dbReference type="EMBL" id="BLKW01000004">
    <property type="protein sequence ID" value="GFG75192.1"/>
    <property type="molecule type" value="Genomic_DNA"/>
</dbReference>
<feature type="compositionally biased region" description="Low complexity" evidence="1">
    <location>
        <begin position="209"/>
        <end position="218"/>
    </location>
</feature>
<evidence type="ECO:0000313" key="2">
    <source>
        <dbReference type="EMBL" id="GFG75192.1"/>
    </source>
</evidence>
<feature type="compositionally biased region" description="Pro residues" evidence="1">
    <location>
        <begin position="22"/>
        <end position="35"/>
    </location>
</feature>
<evidence type="ECO:0000313" key="3">
    <source>
        <dbReference type="Proteomes" id="UP000465361"/>
    </source>
</evidence>
<name>A0A7I9XZE9_9MYCO</name>
<feature type="compositionally biased region" description="Basic and acidic residues" evidence="1">
    <location>
        <begin position="304"/>
        <end position="319"/>
    </location>
</feature>
<dbReference type="AlphaFoldDB" id="A0A7I9XZE9"/>
<feature type="region of interest" description="Disordered" evidence="1">
    <location>
        <begin position="201"/>
        <end position="319"/>
    </location>
</feature>
<protein>
    <submittedName>
        <fullName evidence="2">Uncharacterized protein</fullName>
    </submittedName>
</protein>
<gene>
    <name evidence="2" type="ORF">MBOT_25570</name>
</gene>
<feature type="compositionally biased region" description="Pro residues" evidence="1">
    <location>
        <begin position="219"/>
        <end position="228"/>
    </location>
</feature>
<organism evidence="2 3">
    <name type="scientific">Mycobacterium botniense</name>
    <dbReference type="NCBI Taxonomy" id="84962"/>
    <lineage>
        <taxon>Bacteria</taxon>
        <taxon>Bacillati</taxon>
        <taxon>Actinomycetota</taxon>
        <taxon>Actinomycetes</taxon>
        <taxon>Mycobacteriales</taxon>
        <taxon>Mycobacteriaceae</taxon>
        <taxon>Mycobacterium</taxon>
    </lineage>
</organism>
<keyword evidence="3" id="KW-1185">Reference proteome</keyword>
<sequence>MAPRDVLKADIPGYVQGGAANTPPPPISPAPVPPPASPMDALLGLVPLAANTSVPADNTAAQAGYADRELKVGDALTKFPANEEESAAKLSAVGSDPNQMLQMAQQLPQMATGVAQSVAGAIGGLINPLAQIPQQAAQVGQQALQAGMGALQQSAGGGAAAAEGIPAELLGAEGALGAGEGGLGAAGTGAAGLADTAPAAMLGPPPAPSAATVPMSAPSTPPVPPTTPEPTAGPRGGMGAMPMVPPGAVHGGGPGSDVKPDTKRVVPPTVKNGGPVQGRIITPPATPEVTKRVEGKPVASRRILLPEHGSEDDGADQTR</sequence>
<comment type="caution">
    <text evidence="2">The sequence shown here is derived from an EMBL/GenBank/DDBJ whole genome shotgun (WGS) entry which is preliminary data.</text>
</comment>
<proteinExistence type="predicted"/>